<feature type="compositionally biased region" description="Basic and acidic residues" evidence="1">
    <location>
        <begin position="161"/>
        <end position="175"/>
    </location>
</feature>
<dbReference type="Proteomes" id="UP001187531">
    <property type="component" value="Unassembled WGS sequence"/>
</dbReference>
<sequence>MESAPLETPKVTTFTGVKTKLVGSKLRLGRTNYQGIGDNPSLKSDMARDQKGVSNGNQNEPYILEHLAKGGSGSNSPKQTGKVPEAAKGYVAKKLSVLLNASGIKVGYGKVMSRSGPGESEDTLSNDDKDVFGSMHPISPMDHEANIFSICPGPPADCTPDSDRLKLVSKDSEEE</sequence>
<evidence type="ECO:0000256" key="1">
    <source>
        <dbReference type="SAM" id="MobiDB-lite"/>
    </source>
</evidence>
<feature type="region of interest" description="Disordered" evidence="1">
    <location>
        <begin position="109"/>
        <end position="138"/>
    </location>
</feature>
<protein>
    <submittedName>
        <fullName evidence="2">Uncharacterized protein</fullName>
    </submittedName>
</protein>
<gene>
    <name evidence="2" type="ORF">QYM36_009075</name>
</gene>
<evidence type="ECO:0000313" key="2">
    <source>
        <dbReference type="EMBL" id="KAK2714733.1"/>
    </source>
</evidence>
<name>A0AA88L0U3_ARTSF</name>
<feature type="non-terminal residue" evidence="2">
    <location>
        <position position="1"/>
    </location>
</feature>
<reference evidence="2" key="1">
    <citation type="submission" date="2023-07" db="EMBL/GenBank/DDBJ databases">
        <title>Chromosome-level genome assembly of Artemia franciscana.</title>
        <authorList>
            <person name="Jo E."/>
        </authorList>
    </citation>
    <scope>NUCLEOTIDE SEQUENCE</scope>
    <source>
        <tissue evidence="2">Whole body</tissue>
    </source>
</reference>
<feature type="region of interest" description="Disordered" evidence="1">
    <location>
        <begin position="152"/>
        <end position="175"/>
    </location>
</feature>
<proteinExistence type="predicted"/>
<dbReference type="EMBL" id="JAVRJZ010000013">
    <property type="protein sequence ID" value="KAK2714733.1"/>
    <property type="molecule type" value="Genomic_DNA"/>
</dbReference>
<keyword evidence="3" id="KW-1185">Reference proteome</keyword>
<dbReference type="AlphaFoldDB" id="A0AA88L0U3"/>
<accession>A0AA88L0U3</accession>
<evidence type="ECO:0000313" key="3">
    <source>
        <dbReference type="Proteomes" id="UP001187531"/>
    </source>
</evidence>
<feature type="region of interest" description="Disordered" evidence="1">
    <location>
        <begin position="30"/>
        <end position="59"/>
    </location>
</feature>
<organism evidence="2 3">
    <name type="scientific">Artemia franciscana</name>
    <name type="common">Brine shrimp</name>
    <name type="synonym">Artemia sanfranciscana</name>
    <dbReference type="NCBI Taxonomy" id="6661"/>
    <lineage>
        <taxon>Eukaryota</taxon>
        <taxon>Metazoa</taxon>
        <taxon>Ecdysozoa</taxon>
        <taxon>Arthropoda</taxon>
        <taxon>Crustacea</taxon>
        <taxon>Branchiopoda</taxon>
        <taxon>Anostraca</taxon>
        <taxon>Artemiidae</taxon>
        <taxon>Artemia</taxon>
    </lineage>
</organism>
<comment type="caution">
    <text evidence="2">The sequence shown here is derived from an EMBL/GenBank/DDBJ whole genome shotgun (WGS) entry which is preliminary data.</text>
</comment>